<dbReference type="InterPro" id="IPR001173">
    <property type="entry name" value="Glyco_trans_2-like"/>
</dbReference>
<evidence type="ECO:0000256" key="5">
    <source>
        <dbReference type="ARBA" id="ARBA00022989"/>
    </source>
</evidence>
<dbReference type="Pfam" id="PF00535">
    <property type="entry name" value="Glycos_transf_2"/>
    <property type="match status" value="1"/>
</dbReference>
<dbReference type="PANTHER" id="PTHR48090">
    <property type="entry name" value="UNDECAPRENYL-PHOSPHATE 4-DEOXY-4-FORMAMIDO-L-ARABINOSE TRANSFERASE-RELATED"/>
    <property type="match status" value="1"/>
</dbReference>
<dbReference type="InterPro" id="IPR029044">
    <property type="entry name" value="Nucleotide-diphossugar_trans"/>
</dbReference>
<comment type="caution">
    <text evidence="9">The sequence shown here is derived from an EMBL/GenBank/DDBJ whole genome shotgun (WGS) entry which is preliminary data.</text>
</comment>
<protein>
    <submittedName>
        <fullName evidence="9">Glycosyltransferase</fullName>
    </submittedName>
</protein>
<dbReference type="PANTHER" id="PTHR48090:SF1">
    <property type="entry name" value="PROPHAGE BACTOPRENOL GLUCOSYL TRANSFERASE HOMOLOG"/>
    <property type="match status" value="1"/>
</dbReference>
<feature type="transmembrane region" description="Helical" evidence="7">
    <location>
        <begin position="268"/>
        <end position="292"/>
    </location>
</feature>
<sequence>MKKLTIVVPALNEEAVLPTTIQRLIRIEQKLIKKYPLDPQSNILIVDDGSSDQTWNIIKQAHQTQPVCELKFSRNFGHQNALVAGMKTASQTADLVVTIDADLQDDPEKIAEMLKQFFQGAEIVLGVRNNRDTDQWFKRTSSNCFYKLLNLIGVKLIPNHADFRLMSKRAVLAFLAYQERNLFIRGLIPLLGFKTAKVYYRRTPRLAGQSKYPLAKMLAFAWDGITSFSIAPVKIILFFGGLASFLGIVMFLYSLITKLLGLTIHGWSSLMISIWVLGGLQMLSLGILGEYLGKITLEVKHRPRYLIEAYLK</sequence>
<evidence type="ECO:0000256" key="2">
    <source>
        <dbReference type="ARBA" id="ARBA00022676"/>
    </source>
</evidence>
<feature type="domain" description="Glycosyltransferase 2-like" evidence="8">
    <location>
        <begin position="5"/>
        <end position="169"/>
    </location>
</feature>
<dbReference type="Proteomes" id="UP000051576">
    <property type="component" value="Unassembled WGS sequence"/>
</dbReference>
<keyword evidence="6 7" id="KW-0472">Membrane</keyword>
<dbReference type="eggNOG" id="COG0463">
    <property type="taxonomic scope" value="Bacteria"/>
</dbReference>
<dbReference type="EMBL" id="AYYX01000092">
    <property type="protein sequence ID" value="KRM84149.1"/>
    <property type="molecule type" value="Genomic_DNA"/>
</dbReference>
<evidence type="ECO:0000256" key="3">
    <source>
        <dbReference type="ARBA" id="ARBA00022679"/>
    </source>
</evidence>
<keyword evidence="4 7" id="KW-0812">Transmembrane</keyword>
<proteinExistence type="predicted"/>
<name>A0A0R2BZ66_9LACO</name>
<keyword evidence="2" id="KW-0328">Glycosyltransferase</keyword>
<organism evidence="9 10">
    <name type="scientific">Liquorilactobacillus vini DSM 20605</name>
    <dbReference type="NCBI Taxonomy" id="1133569"/>
    <lineage>
        <taxon>Bacteria</taxon>
        <taxon>Bacillati</taxon>
        <taxon>Bacillota</taxon>
        <taxon>Bacilli</taxon>
        <taxon>Lactobacillales</taxon>
        <taxon>Lactobacillaceae</taxon>
        <taxon>Liquorilactobacillus</taxon>
    </lineage>
</organism>
<accession>A0A0R2BZ66</accession>
<dbReference type="SUPFAM" id="SSF53448">
    <property type="entry name" value="Nucleotide-diphospho-sugar transferases"/>
    <property type="match status" value="1"/>
</dbReference>
<evidence type="ECO:0000256" key="6">
    <source>
        <dbReference type="ARBA" id="ARBA00023136"/>
    </source>
</evidence>
<dbReference type="Gene3D" id="3.90.550.10">
    <property type="entry name" value="Spore Coat Polysaccharide Biosynthesis Protein SpsA, Chain A"/>
    <property type="match status" value="1"/>
</dbReference>
<dbReference type="AlphaFoldDB" id="A0A0R2BZ66"/>
<keyword evidence="5 7" id="KW-1133">Transmembrane helix</keyword>
<dbReference type="PATRIC" id="fig|1133569.4.peg.2319"/>
<gene>
    <name evidence="9" type="ORF">FD21_GL002153</name>
</gene>
<evidence type="ECO:0000256" key="7">
    <source>
        <dbReference type="SAM" id="Phobius"/>
    </source>
</evidence>
<dbReference type="RefSeq" id="WP_010581340.1">
    <property type="nucleotide sequence ID" value="NZ_AHYZ01000183.1"/>
</dbReference>
<comment type="subcellular location">
    <subcellularLocation>
        <location evidence="1">Membrane</location>
        <topology evidence="1">Multi-pass membrane protein</topology>
    </subcellularLocation>
</comment>
<feature type="transmembrane region" description="Helical" evidence="7">
    <location>
        <begin position="235"/>
        <end position="256"/>
    </location>
</feature>
<keyword evidence="10" id="KW-1185">Reference proteome</keyword>
<dbReference type="GO" id="GO:0005886">
    <property type="term" value="C:plasma membrane"/>
    <property type="evidence" value="ECO:0007669"/>
    <property type="project" value="TreeGrafter"/>
</dbReference>
<evidence type="ECO:0000259" key="8">
    <source>
        <dbReference type="Pfam" id="PF00535"/>
    </source>
</evidence>
<dbReference type="InterPro" id="IPR050256">
    <property type="entry name" value="Glycosyltransferase_2"/>
</dbReference>
<dbReference type="STRING" id="1133569.FD21_GL002153"/>
<evidence type="ECO:0000256" key="4">
    <source>
        <dbReference type="ARBA" id="ARBA00022692"/>
    </source>
</evidence>
<dbReference type="GO" id="GO:0016757">
    <property type="term" value="F:glycosyltransferase activity"/>
    <property type="evidence" value="ECO:0007669"/>
    <property type="project" value="UniProtKB-KW"/>
</dbReference>
<dbReference type="OrthoDB" id="9807778at2"/>
<evidence type="ECO:0000256" key="1">
    <source>
        <dbReference type="ARBA" id="ARBA00004141"/>
    </source>
</evidence>
<evidence type="ECO:0000313" key="10">
    <source>
        <dbReference type="Proteomes" id="UP000051576"/>
    </source>
</evidence>
<reference evidence="9 10" key="1">
    <citation type="journal article" date="2015" name="Genome Announc.">
        <title>Expanding the biotechnology potential of lactobacilli through comparative genomics of 213 strains and associated genera.</title>
        <authorList>
            <person name="Sun Z."/>
            <person name="Harris H.M."/>
            <person name="McCann A."/>
            <person name="Guo C."/>
            <person name="Argimon S."/>
            <person name="Zhang W."/>
            <person name="Yang X."/>
            <person name="Jeffery I.B."/>
            <person name="Cooney J.C."/>
            <person name="Kagawa T.F."/>
            <person name="Liu W."/>
            <person name="Song Y."/>
            <person name="Salvetti E."/>
            <person name="Wrobel A."/>
            <person name="Rasinkangas P."/>
            <person name="Parkhill J."/>
            <person name="Rea M.C."/>
            <person name="O'Sullivan O."/>
            <person name="Ritari J."/>
            <person name="Douillard F.P."/>
            <person name="Paul Ross R."/>
            <person name="Yang R."/>
            <person name="Briner A.E."/>
            <person name="Felis G.E."/>
            <person name="de Vos W.M."/>
            <person name="Barrangou R."/>
            <person name="Klaenhammer T.R."/>
            <person name="Caufield P.W."/>
            <person name="Cui Y."/>
            <person name="Zhang H."/>
            <person name="O'Toole P.W."/>
        </authorList>
    </citation>
    <scope>NUCLEOTIDE SEQUENCE [LARGE SCALE GENOMIC DNA]</scope>
    <source>
        <strain evidence="9 10">DSM 20605</strain>
    </source>
</reference>
<evidence type="ECO:0000313" key="9">
    <source>
        <dbReference type="EMBL" id="KRM84149.1"/>
    </source>
</evidence>
<keyword evidence="3 9" id="KW-0808">Transferase</keyword>
<dbReference type="CDD" id="cd04187">
    <property type="entry name" value="DPM1_like_bac"/>
    <property type="match status" value="1"/>
</dbReference>